<dbReference type="SUPFAM" id="SSF51182">
    <property type="entry name" value="RmlC-like cupins"/>
    <property type="match status" value="1"/>
</dbReference>
<accession>A0A3B0XXK3</accession>
<dbReference type="AlphaFoldDB" id="A0A3B0XXK3"/>
<evidence type="ECO:0000259" key="1">
    <source>
        <dbReference type="Pfam" id="PF12973"/>
    </source>
</evidence>
<name>A0A3B0XXK3_9ZZZZ</name>
<dbReference type="InterPro" id="IPR014710">
    <property type="entry name" value="RmlC-like_jellyroll"/>
</dbReference>
<dbReference type="Gene3D" id="2.60.120.10">
    <property type="entry name" value="Jelly Rolls"/>
    <property type="match status" value="1"/>
</dbReference>
<protein>
    <recommendedName>
        <fullName evidence="1">ChrR-like cupin domain-containing protein</fullName>
    </recommendedName>
</protein>
<dbReference type="EMBL" id="UOFG01000135">
    <property type="protein sequence ID" value="VAW60964.1"/>
    <property type="molecule type" value="Genomic_DNA"/>
</dbReference>
<dbReference type="InterPro" id="IPR025979">
    <property type="entry name" value="ChrR-like_cupin_dom"/>
</dbReference>
<proteinExistence type="predicted"/>
<evidence type="ECO:0000313" key="2">
    <source>
        <dbReference type="EMBL" id="VAW60964.1"/>
    </source>
</evidence>
<feature type="domain" description="ChrR-like cupin" evidence="1">
    <location>
        <begin position="11"/>
        <end position="109"/>
    </location>
</feature>
<dbReference type="Pfam" id="PF12973">
    <property type="entry name" value="Cupin_7"/>
    <property type="match status" value="1"/>
</dbReference>
<organism evidence="2">
    <name type="scientific">hydrothermal vent metagenome</name>
    <dbReference type="NCBI Taxonomy" id="652676"/>
    <lineage>
        <taxon>unclassified sequences</taxon>
        <taxon>metagenomes</taxon>
        <taxon>ecological metagenomes</taxon>
    </lineage>
</organism>
<gene>
    <name evidence="2" type="ORF">MNBD_GAMMA11-990</name>
</gene>
<reference evidence="2" key="1">
    <citation type="submission" date="2018-06" db="EMBL/GenBank/DDBJ databases">
        <authorList>
            <person name="Zhirakovskaya E."/>
        </authorList>
    </citation>
    <scope>NUCLEOTIDE SEQUENCE</scope>
</reference>
<sequence>MKDPLKQTFDDIENSNWKPFGDMAGVSFVALAEPVPEGSIHRARFLQGTKIPPHTHPANEYVLVVSGTVETGGRRCEAGTFWITPANIRQGPHVAITDVEILTVRLGALGAFEP</sequence>
<dbReference type="InterPro" id="IPR011051">
    <property type="entry name" value="RmlC_Cupin_sf"/>
</dbReference>